<accession>A0A9D3QCU4</accession>
<comment type="function">
    <text evidence="10">Component of the cytochrome c oxidase, the last enzyme in the mitochondrial electron transport chain which drives oxidative phosphorylation.</text>
</comment>
<comment type="subunit">
    <text evidence="4">Component of the cytochrome c oxidase (complex IV, CIV), a multisubunit enzyme composed of 14 subunits. The complex is composed of a catalytic core of 3 subunits MT-CO1, MT-CO2 and MT-CO3, encoded in the mitochondrial DNA, and 11 supernumerary subunits COX4I, COX5A, COX5B, COX6A, COX6B, COX6C, COX7A, COX7B, COX7C, COX8 and NDUFA4, which are encoded in the nuclear genome. The complex exists as a monomer or a dimer and forms supercomplexes (SCs) in the inner mitochondrial membrane with NADH-ubiquinone oxidoreductase (complex I, CI) and ubiquinol-cytochrome c oxidoreductase (cytochrome b-c1 complex, complex III, CIII), resulting in different assemblies (supercomplex SCI(1)III(2)IV(1) and megacomplex MCI(2)III(2)IV(2)).</text>
</comment>
<dbReference type="SUPFAM" id="SSF81406">
    <property type="entry name" value="Mitochondrial cytochrome c oxidase subunit IV"/>
    <property type="match status" value="1"/>
</dbReference>
<dbReference type="PANTHER" id="PTHR10707">
    <property type="entry name" value="CYTOCHROME C OXIDASE SUBUNIT IV"/>
    <property type="match status" value="1"/>
</dbReference>
<evidence type="ECO:0000256" key="8">
    <source>
        <dbReference type="ARBA" id="ARBA00023128"/>
    </source>
</evidence>
<dbReference type="InterPro" id="IPR013288">
    <property type="entry name" value="Cyt_c_oxidase_su4"/>
</dbReference>
<dbReference type="Pfam" id="PF02936">
    <property type="entry name" value="COX4"/>
    <property type="match status" value="1"/>
</dbReference>
<evidence type="ECO:0000256" key="9">
    <source>
        <dbReference type="ARBA" id="ARBA00023136"/>
    </source>
</evidence>
<comment type="pathway">
    <text evidence="2 10">Energy metabolism; oxidative phosphorylation.</text>
</comment>
<evidence type="ECO:0000256" key="6">
    <source>
        <dbReference type="ARBA" id="ARBA00022792"/>
    </source>
</evidence>
<gene>
    <name evidence="11" type="ORF">MATL_G00023080</name>
</gene>
<dbReference type="EMBL" id="JAFDVH010000002">
    <property type="protein sequence ID" value="KAG7487410.1"/>
    <property type="molecule type" value="Genomic_DNA"/>
</dbReference>
<organism evidence="11 12">
    <name type="scientific">Megalops atlanticus</name>
    <name type="common">Tarpon</name>
    <name type="synonym">Clupea gigantea</name>
    <dbReference type="NCBI Taxonomy" id="7932"/>
    <lineage>
        <taxon>Eukaryota</taxon>
        <taxon>Metazoa</taxon>
        <taxon>Chordata</taxon>
        <taxon>Craniata</taxon>
        <taxon>Vertebrata</taxon>
        <taxon>Euteleostomi</taxon>
        <taxon>Actinopterygii</taxon>
        <taxon>Neopterygii</taxon>
        <taxon>Teleostei</taxon>
        <taxon>Elopiformes</taxon>
        <taxon>Megalopidae</taxon>
        <taxon>Megalops</taxon>
    </lineage>
</organism>
<dbReference type="CDD" id="cd00922">
    <property type="entry name" value="Cyt_c_Oxidase_IV"/>
    <property type="match status" value="1"/>
</dbReference>
<comment type="subcellular location">
    <subcellularLocation>
        <location evidence="1 10">Mitochondrion inner membrane</location>
        <topology evidence="1 10">Single-pass membrane protein</topology>
    </subcellularLocation>
</comment>
<keyword evidence="8 10" id="KW-0496">Mitochondrion</keyword>
<dbReference type="AlphaFoldDB" id="A0A9D3QCU4"/>
<name>A0A9D3QCU4_MEGAT</name>
<dbReference type="InterPro" id="IPR004203">
    <property type="entry name" value="Cyt_c_oxidase_su4_fam"/>
</dbReference>
<dbReference type="Proteomes" id="UP001046870">
    <property type="component" value="Chromosome 2"/>
</dbReference>
<keyword evidence="5 10" id="KW-0812">Transmembrane</keyword>
<dbReference type="FunFam" id="1.10.442.10:FF:000001">
    <property type="entry name" value="Cytochrome c oxidase subunit 4 isoform 1"/>
    <property type="match status" value="1"/>
</dbReference>
<protein>
    <recommendedName>
        <fullName evidence="10">Cytochrome c oxidase subunit 4</fullName>
    </recommendedName>
</protein>
<reference evidence="11" key="1">
    <citation type="submission" date="2021-01" db="EMBL/GenBank/DDBJ databases">
        <authorList>
            <person name="Zahm M."/>
            <person name="Roques C."/>
            <person name="Cabau C."/>
            <person name="Klopp C."/>
            <person name="Donnadieu C."/>
            <person name="Jouanno E."/>
            <person name="Lampietro C."/>
            <person name="Louis A."/>
            <person name="Herpin A."/>
            <person name="Echchiki A."/>
            <person name="Berthelot C."/>
            <person name="Parey E."/>
            <person name="Roest-Crollius H."/>
            <person name="Braasch I."/>
            <person name="Postlethwait J."/>
            <person name="Bobe J."/>
            <person name="Montfort J."/>
            <person name="Bouchez O."/>
            <person name="Begum T."/>
            <person name="Mejri S."/>
            <person name="Adams A."/>
            <person name="Chen W.-J."/>
            <person name="Guiguen Y."/>
        </authorList>
    </citation>
    <scope>NUCLEOTIDE SEQUENCE</scope>
    <source>
        <strain evidence="11">YG-15Mar2019-1</strain>
        <tissue evidence="11">Brain</tissue>
    </source>
</reference>
<evidence type="ECO:0000256" key="5">
    <source>
        <dbReference type="ARBA" id="ARBA00022692"/>
    </source>
</evidence>
<dbReference type="GO" id="GO:0006123">
    <property type="term" value="P:mitochondrial electron transport, cytochrome c to oxygen"/>
    <property type="evidence" value="ECO:0007669"/>
    <property type="project" value="InterPro"/>
</dbReference>
<sequence length="185" mass="21305">MYNGAAGEKEMLTSRALVSGLQRGFWRGVSTTSQVQAAHAKDLTSGAVDCTVPQYNNRPDTPLPDVPFVTKLSSEQQKLKEKEKGPWKNLTKEEKLALYRMTHELTYAEMRKGSDEWKTVLGGVFIFMGFSGLLIWWQRCFVYGDVPHTLSSEWVEQQTQRMLDMRVNPVHGFSAHWDYEKKQWK</sequence>
<dbReference type="PANTHER" id="PTHR10707:SF13">
    <property type="entry name" value="CYTOCHROME C OXIDASE SUBUNIT 4"/>
    <property type="match status" value="1"/>
</dbReference>
<keyword evidence="12" id="KW-1185">Reference proteome</keyword>
<keyword evidence="6 10" id="KW-0999">Mitochondrion inner membrane</keyword>
<keyword evidence="7 10" id="KW-1133">Transmembrane helix</keyword>
<evidence type="ECO:0000313" key="12">
    <source>
        <dbReference type="Proteomes" id="UP001046870"/>
    </source>
</evidence>
<dbReference type="PRINTS" id="PR01873">
    <property type="entry name" value="CYTCOXIDASE4"/>
</dbReference>
<evidence type="ECO:0000256" key="4">
    <source>
        <dbReference type="ARBA" id="ARBA00011485"/>
    </source>
</evidence>
<dbReference type="OrthoDB" id="186013at2759"/>
<dbReference type="GO" id="GO:0005743">
    <property type="term" value="C:mitochondrial inner membrane"/>
    <property type="evidence" value="ECO:0007669"/>
    <property type="project" value="UniProtKB-SubCell"/>
</dbReference>
<evidence type="ECO:0000256" key="10">
    <source>
        <dbReference type="RuleBase" id="RU367145"/>
    </source>
</evidence>
<proteinExistence type="inferred from homology"/>
<comment type="caution">
    <text evidence="11">The sequence shown here is derived from an EMBL/GenBank/DDBJ whole genome shotgun (WGS) entry which is preliminary data.</text>
</comment>
<evidence type="ECO:0000256" key="2">
    <source>
        <dbReference type="ARBA" id="ARBA00004673"/>
    </source>
</evidence>
<dbReference type="GO" id="GO:0045277">
    <property type="term" value="C:respiratory chain complex IV"/>
    <property type="evidence" value="ECO:0007669"/>
    <property type="project" value="InterPro"/>
</dbReference>
<evidence type="ECO:0000256" key="3">
    <source>
        <dbReference type="ARBA" id="ARBA00008135"/>
    </source>
</evidence>
<comment type="similarity">
    <text evidence="3 10">Belongs to the cytochrome c oxidase IV family.</text>
</comment>
<feature type="transmembrane region" description="Helical" evidence="10">
    <location>
        <begin position="119"/>
        <end position="137"/>
    </location>
</feature>
<dbReference type="InterPro" id="IPR036639">
    <property type="entry name" value="Cyt_c_oxidase_su4_sf"/>
</dbReference>
<dbReference type="Gene3D" id="1.10.442.10">
    <property type="entry name" value="Cytochrome c oxidase subunit IV"/>
    <property type="match status" value="1"/>
</dbReference>
<evidence type="ECO:0000256" key="7">
    <source>
        <dbReference type="ARBA" id="ARBA00022989"/>
    </source>
</evidence>
<evidence type="ECO:0000256" key="1">
    <source>
        <dbReference type="ARBA" id="ARBA00004434"/>
    </source>
</evidence>
<evidence type="ECO:0000313" key="11">
    <source>
        <dbReference type="EMBL" id="KAG7487410.1"/>
    </source>
</evidence>
<keyword evidence="9 10" id="KW-0472">Membrane</keyword>